<reference evidence="2" key="2">
    <citation type="journal article" date="2015" name="Genome Announc.">
        <title>Draft Genome Sequence of Filamentous Marine Cyanobacterium Lyngbya confervoides Strain BDU141951.</title>
        <authorList>
            <person name="Chandrababunaidu M.M."/>
            <person name="Sen D."/>
            <person name="Tripathy S."/>
        </authorList>
    </citation>
    <scope>NUCLEOTIDE SEQUENCE</scope>
    <source>
        <strain evidence="2">BDU141951</strain>
    </source>
</reference>
<evidence type="ECO:0000313" key="2">
    <source>
        <dbReference type="EMBL" id="NEV67070.1"/>
    </source>
</evidence>
<reference evidence="2" key="3">
    <citation type="submission" date="2020-02" db="EMBL/GenBank/DDBJ databases">
        <authorList>
            <person name="Sarangi A.N."/>
            <person name="Ghosh S."/>
            <person name="Mukherjee M."/>
            <person name="Tripathy S."/>
        </authorList>
    </citation>
    <scope>NUCLEOTIDE SEQUENCE</scope>
    <source>
        <strain evidence="2">BDU141951</strain>
    </source>
</reference>
<organism evidence="2">
    <name type="scientific">Lyngbya confervoides BDU141951</name>
    <dbReference type="NCBI Taxonomy" id="1574623"/>
    <lineage>
        <taxon>Bacteria</taxon>
        <taxon>Bacillati</taxon>
        <taxon>Cyanobacteriota</taxon>
        <taxon>Cyanophyceae</taxon>
        <taxon>Oscillatoriophycideae</taxon>
        <taxon>Oscillatoriales</taxon>
        <taxon>Microcoleaceae</taxon>
        <taxon>Lyngbya</taxon>
    </lineage>
</organism>
<gene>
    <name evidence="2" type="ORF">QQ91_008055</name>
</gene>
<proteinExistence type="predicted"/>
<accession>A0A8T6QNA2</accession>
<comment type="caution">
    <text evidence="2">The sequence shown here is derived from an EMBL/GenBank/DDBJ whole genome shotgun (WGS) entry which is preliminary data.</text>
</comment>
<reference evidence="2" key="1">
    <citation type="submission" date="2014-11" db="EMBL/GenBank/DDBJ databases">
        <authorList>
            <person name="Malar M.C."/>
            <person name="Sen D."/>
            <person name="Tripathy S."/>
        </authorList>
    </citation>
    <scope>NUCLEOTIDE SEQUENCE</scope>
    <source>
        <strain evidence="2">BDU141951</strain>
    </source>
</reference>
<protein>
    <submittedName>
        <fullName evidence="2">Uncharacterized protein</fullName>
    </submittedName>
</protein>
<dbReference type="EMBL" id="JTHE02000003">
    <property type="protein sequence ID" value="NEV67070.1"/>
    <property type="molecule type" value="Genomic_DNA"/>
</dbReference>
<dbReference type="AlphaFoldDB" id="A0A8T6QNA2"/>
<sequence>MTKIDVFNPRGPVLTPPTRPGLRKAQHHCWQHRQPLLIPSPPAIAENVTVCNDD</sequence>
<name>A0A8T6QNA2_9CYAN</name>
<evidence type="ECO:0000256" key="1">
    <source>
        <dbReference type="SAM" id="MobiDB-lite"/>
    </source>
</evidence>
<feature type="region of interest" description="Disordered" evidence="1">
    <location>
        <begin position="1"/>
        <end position="22"/>
    </location>
</feature>